<keyword evidence="8" id="KW-1185">Reference proteome</keyword>
<evidence type="ECO:0000256" key="1">
    <source>
        <dbReference type="ARBA" id="ARBA00004651"/>
    </source>
</evidence>
<dbReference type="Proteomes" id="UP000003704">
    <property type="component" value="Unassembled WGS sequence"/>
</dbReference>
<dbReference type="GO" id="GO:0015171">
    <property type="term" value="F:amino acid transmembrane transporter activity"/>
    <property type="evidence" value="ECO:0007669"/>
    <property type="project" value="TreeGrafter"/>
</dbReference>
<organism evidence="7 8">
    <name type="scientific">Hydrocarboniphaga effusa AP103</name>
    <dbReference type="NCBI Taxonomy" id="1172194"/>
    <lineage>
        <taxon>Bacteria</taxon>
        <taxon>Pseudomonadati</taxon>
        <taxon>Pseudomonadota</taxon>
        <taxon>Gammaproteobacteria</taxon>
        <taxon>Nevskiales</taxon>
        <taxon>Nevskiaceae</taxon>
        <taxon>Hydrocarboniphaga</taxon>
    </lineage>
</organism>
<evidence type="ECO:0000313" key="8">
    <source>
        <dbReference type="Proteomes" id="UP000003704"/>
    </source>
</evidence>
<protein>
    <recommendedName>
        <fullName evidence="9">Lysine exporter protein LysE/YggA</fullName>
    </recommendedName>
</protein>
<name>I8I1X5_9GAMM</name>
<feature type="transmembrane region" description="Helical" evidence="6">
    <location>
        <begin position="12"/>
        <end position="35"/>
    </location>
</feature>
<feature type="transmembrane region" description="Helical" evidence="6">
    <location>
        <begin position="47"/>
        <end position="69"/>
    </location>
</feature>
<reference evidence="7 8" key="1">
    <citation type="journal article" date="2012" name="J. Bacteriol.">
        <title>Genome Sequence of n-Alkane-Degrading Hydrocarboniphaga effusa Strain AP103T (ATCC BAA-332T).</title>
        <authorList>
            <person name="Chang H.K."/>
            <person name="Zylstra G.J."/>
            <person name="Chae J.C."/>
        </authorList>
    </citation>
    <scope>NUCLEOTIDE SEQUENCE [LARGE SCALE GENOMIC DNA]</scope>
    <source>
        <strain evidence="7 8">AP103</strain>
    </source>
</reference>
<feature type="transmembrane region" description="Helical" evidence="6">
    <location>
        <begin position="196"/>
        <end position="212"/>
    </location>
</feature>
<sequence>MSATLSESPQSLFALVAGAHLLAVSSPGPDFAMVARQTLAHGRSTGVWTALGIGSGIAFHVAWAMFGLGWVVERFPLLLELLRYGGAAFLLYMGVSALRARPTPPAEPSAAGAVPGSARSFGIGLATNLLNPKVMMFFVALCSTVITRDTSIALRLGLGAWMAGTTMLWFSLVAWGLGHQALRERLQKQAHWIDRGMGVLLVGLGLLSLLPVN</sequence>
<keyword evidence="2" id="KW-1003">Cell membrane</keyword>
<feature type="transmembrane region" description="Helical" evidence="6">
    <location>
        <begin position="121"/>
        <end position="146"/>
    </location>
</feature>
<dbReference type="OrthoDB" id="581870at2"/>
<dbReference type="PANTHER" id="PTHR30086:SF20">
    <property type="entry name" value="ARGININE EXPORTER PROTEIN ARGO-RELATED"/>
    <property type="match status" value="1"/>
</dbReference>
<evidence type="ECO:0000313" key="7">
    <source>
        <dbReference type="EMBL" id="EIT69801.1"/>
    </source>
</evidence>
<keyword evidence="5 6" id="KW-0472">Membrane</keyword>
<evidence type="ECO:0000256" key="3">
    <source>
        <dbReference type="ARBA" id="ARBA00022692"/>
    </source>
</evidence>
<keyword evidence="4 6" id="KW-1133">Transmembrane helix</keyword>
<evidence type="ECO:0000256" key="5">
    <source>
        <dbReference type="ARBA" id="ARBA00023136"/>
    </source>
</evidence>
<gene>
    <name evidence="7" type="ORF">WQQ_33830</name>
</gene>
<evidence type="ECO:0000256" key="4">
    <source>
        <dbReference type="ARBA" id="ARBA00022989"/>
    </source>
</evidence>
<feature type="transmembrane region" description="Helical" evidence="6">
    <location>
        <begin position="81"/>
        <end position="100"/>
    </location>
</feature>
<comment type="caution">
    <text evidence="7">The sequence shown here is derived from an EMBL/GenBank/DDBJ whole genome shotgun (WGS) entry which is preliminary data.</text>
</comment>
<dbReference type="RefSeq" id="WP_007186322.1">
    <property type="nucleotide sequence ID" value="NZ_AKGD01000002.1"/>
</dbReference>
<accession>I8I1X5</accession>
<dbReference type="GO" id="GO:0005886">
    <property type="term" value="C:plasma membrane"/>
    <property type="evidence" value="ECO:0007669"/>
    <property type="project" value="UniProtKB-SubCell"/>
</dbReference>
<dbReference type="PIRSF" id="PIRSF006324">
    <property type="entry name" value="LeuE"/>
    <property type="match status" value="1"/>
</dbReference>
<feature type="transmembrane region" description="Helical" evidence="6">
    <location>
        <begin position="152"/>
        <end position="175"/>
    </location>
</feature>
<dbReference type="EMBL" id="AKGD01000002">
    <property type="protein sequence ID" value="EIT69801.1"/>
    <property type="molecule type" value="Genomic_DNA"/>
</dbReference>
<comment type="subcellular location">
    <subcellularLocation>
        <location evidence="1">Cell membrane</location>
        <topology evidence="1">Multi-pass membrane protein</topology>
    </subcellularLocation>
</comment>
<dbReference type="STRING" id="1172194.WQQ_33830"/>
<dbReference type="PANTHER" id="PTHR30086">
    <property type="entry name" value="ARGININE EXPORTER PROTEIN ARGO"/>
    <property type="match status" value="1"/>
</dbReference>
<evidence type="ECO:0000256" key="6">
    <source>
        <dbReference type="SAM" id="Phobius"/>
    </source>
</evidence>
<evidence type="ECO:0000256" key="2">
    <source>
        <dbReference type="ARBA" id="ARBA00022475"/>
    </source>
</evidence>
<dbReference type="AlphaFoldDB" id="I8I1X5"/>
<evidence type="ECO:0008006" key="9">
    <source>
        <dbReference type="Google" id="ProtNLM"/>
    </source>
</evidence>
<dbReference type="InterPro" id="IPR001123">
    <property type="entry name" value="LeuE-type"/>
</dbReference>
<dbReference type="Pfam" id="PF01810">
    <property type="entry name" value="LysE"/>
    <property type="match status" value="1"/>
</dbReference>
<keyword evidence="3 6" id="KW-0812">Transmembrane</keyword>
<proteinExistence type="predicted"/>